<keyword evidence="3" id="KW-1185">Reference proteome</keyword>
<feature type="transmembrane region" description="Helical" evidence="1">
    <location>
        <begin position="91"/>
        <end position="109"/>
    </location>
</feature>
<dbReference type="Pfam" id="PF13787">
    <property type="entry name" value="HXXEE"/>
    <property type="match status" value="1"/>
</dbReference>
<feature type="transmembrane region" description="Helical" evidence="1">
    <location>
        <begin position="67"/>
        <end position="85"/>
    </location>
</feature>
<organism evidence="2 3">
    <name type="scientific">Fodinisporobacter ferrooxydans</name>
    <dbReference type="NCBI Taxonomy" id="2901836"/>
    <lineage>
        <taxon>Bacteria</taxon>
        <taxon>Bacillati</taxon>
        <taxon>Bacillota</taxon>
        <taxon>Bacilli</taxon>
        <taxon>Bacillales</taxon>
        <taxon>Alicyclobacillaceae</taxon>
        <taxon>Fodinisporobacter</taxon>
    </lineage>
</organism>
<keyword evidence="1" id="KW-1133">Transmembrane helix</keyword>
<sequence>MIYWLDTSISLQSLIWLFLAVFMVHDFEEIIWVESWIDQHFDSLYSSVPRILRRNVESFRGMKSSQFALAVALEFIVFIPFTWLAAVRHQYLFFLEFYLILFAHVFSHIGQSFYLRNYTHSVATAVSVNFPYSLHLFYRLNQAGIIHSGAMLMNSFF</sequence>
<reference evidence="2" key="1">
    <citation type="submission" date="2021-12" db="EMBL/GenBank/DDBJ databases">
        <title>Alicyclobacillaceae gen. nov., sp. nov., isolated from chalcocite enrichment system.</title>
        <authorList>
            <person name="Jiang Z."/>
        </authorList>
    </citation>
    <scope>NUCLEOTIDE SEQUENCE</scope>
    <source>
        <strain evidence="2">MYW30-H2</strain>
    </source>
</reference>
<dbReference type="InterPro" id="IPR025671">
    <property type="entry name" value="HXXEE"/>
</dbReference>
<dbReference type="RefSeq" id="WP_347435441.1">
    <property type="nucleotide sequence ID" value="NZ_CP089291.1"/>
</dbReference>
<evidence type="ECO:0000313" key="3">
    <source>
        <dbReference type="Proteomes" id="UP000830167"/>
    </source>
</evidence>
<keyword evidence="1" id="KW-0472">Membrane</keyword>
<proteinExistence type="predicted"/>
<evidence type="ECO:0000256" key="1">
    <source>
        <dbReference type="SAM" id="Phobius"/>
    </source>
</evidence>
<gene>
    <name evidence="2" type="ORF">LSG31_12475</name>
</gene>
<name>A0ABY4CH51_9BACL</name>
<dbReference type="Proteomes" id="UP000830167">
    <property type="component" value="Chromosome"/>
</dbReference>
<evidence type="ECO:0000313" key="2">
    <source>
        <dbReference type="EMBL" id="UOF88762.1"/>
    </source>
</evidence>
<keyword evidence="1" id="KW-0812">Transmembrane</keyword>
<dbReference type="EMBL" id="CP089291">
    <property type="protein sequence ID" value="UOF88762.1"/>
    <property type="molecule type" value="Genomic_DNA"/>
</dbReference>
<accession>A0ABY4CH51</accession>
<protein>
    <submittedName>
        <fullName evidence="2">HXXEE domain-containing protein</fullName>
    </submittedName>
</protein>